<sequence length="209" mass="23460">METTPDQKLISAFQENKCWMIQPLAERMNYSIPSVRRFLAKTGYFSSFSHNGKWYTLASIPRFSSKGLWFYRDIGFSRHGPLTHTLVNLIEKSTSGMTADHLGQLLRCRCHAVLVQLYRKGQLQRQKHGGSYVYLAGDPIKADAQKKALQTEPAPLPAELAVQILVAFIQNPGTDLQQLAKSVLQKTGARISTAQIQMLFDAHGLKKKA</sequence>
<gene>
    <name evidence="2" type="ORF">Dpo_1c05850</name>
    <name evidence="1" type="ORF">Dpo_9c00280</name>
</gene>
<evidence type="ECO:0000313" key="3">
    <source>
        <dbReference type="Proteomes" id="UP000014216"/>
    </source>
</evidence>
<name>S0G382_9BACT</name>
<dbReference type="EMBL" id="APJX01000009">
    <property type="protein sequence ID" value="EMS78196.1"/>
    <property type="molecule type" value="Genomic_DNA"/>
</dbReference>
<comment type="caution">
    <text evidence="1">The sequence shown here is derived from an EMBL/GenBank/DDBJ whole genome shotgun (WGS) entry which is preliminary data.</text>
</comment>
<dbReference type="EMBL" id="APJX01000001">
    <property type="protein sequence ID" value="EMS81444.1"/>
    <property type="molecule type" value="Genomic_DNA"/>
</dbReference>
<reference evidence="1 3" key="1">
    <citation type="journal article" date="2013" name="Genome Announc.">
        <title>Draft Genome Sequence of Desulfotignum phosphitoxidans DSM 13687 Strain FiPS-3.</title>
        <authorList>
            <person name="Poehlein A."/>
            <person name="Daniel R."/>
            <person name="Simeonova D.D."/>
        </authorList>
    </citation>
    <scope>NUCLEOTIDE SEQUENCE [LARGE SCALE GENOMIC DNA]</scope>
    <source>
        <strain evidence="1 3">DSM 13687</strain>
    </source>
</reference>
<evidence type="ECO:0000313" key="1">
    <source>
        <dbReference type="EMBL" id="EMS78196.1"/>
    </source>
</evidence>
<evidence type="ECO:0000313" key="2">
    <source>
        <dbReference type="EMBL" id="EMS81444.1"/>
    </source>
</evidence>
<dbReference type="Proteomes" id="UP000014216">
    <property type="component" value="Unassembled WGS sequence"/>
</dbReference>
<accession>S0G382</accession>
<dbReference type="AlphaFoldDB" id="S0G382"/>
<organism evidence="1 3">
    <name type="scientific">Desulfotignum phosphitoxidans DSM 13687</name>
    <dbReference type="NCBI Taxonomy" id="1286635"/>
    <lineage>
        <taxon>Bacteria</taxon>
        <taxon>Pseudomonadati</taxon>
        <taxon>Thermodesulfobacteriota</taxon>
        <taxon>Desulfobacteria</taxon>
        <taxon>Desulfobacterales</taxon>
        <taxon>Desulfobacteraceae</taxon>
        <taxon>Desulfotignum</taxon>
    </lineage>
</organism>
<keyword evidence="3" id="KW-1185">Reference proteome</keyword>
<protein>
    <submittedName>
        <fullName evidence="1">Uncharacterized protein</fullName>
    </submittedName>
</protein>
<proteinExistence type="predicted"/>